<evidence type="ECO:0000313" key="1">
    <source>
        <dbReference type="EMBL" id="AFX99685.1"/>
    </source>
</evidence>
<keyword evidence="2" id="KW-1185">Reference proteome</keyword>
<sequence>MTALIIRINYFWYLDRYLHVSTCYQINERYRIFKLIKLKTKVIIFA</sequence>
<proteinExistence type="predicted"/>
<accession>K7YJ62</accession>
<dbReference type="HOGENOM" id="CLU_3181456_0_0_5"/>
<evidence type="ECO:0000313" key="2">
    <source>
        <dbReference type="Proteomes" id="UP000010077"/>
    </source>
</evidence>
<reference evidence="1 2" key="1">
    <citation type="journal article" date="2012" name="Proc. Natl. Acad. Sci. U.S.A.">
        <title>Genome streamlining and chemical defense in a coral reef symbiosis.</title>
        <authorList>
            <person name="Kwan J.C."/>
            <person name="Donia M.S."/>
            <person name="Han A.W."/>
            <person name="Hirose E."/>
            <person name="Haygood M.G."/>
            <person name="Schmidt E.W."/>
        </authorList>
    </citation>
    <scope>NUCLEOTIDE SEQUENCE [LARGE SCALE GENOMIC DNA]</scope>
    <source>
        <strain evidence="1 2">L2</strain>
    </source>
</reference>
<dbReference type="KEGG" id="thal:A1OE_1516"/>
<dbReference type="Proteomes" id="UP000010077">
    <property type="component" value="Chromosome"/>
</dbReference>
<dbReference type="EMBL" id="CP003539">
    <property type="protein sequence ID" value="AFX99685.1"/>
    <property type="molecule type" value="Genomic_DNA"/>
</dbReference>
<organism evidence="1 2">
    <name type="scientific">Candidatus Endolissoclinum faulkneri L2</name>
    <dbReference type="NCBI Taxonomy" id="1193729"/>
    <lineage>
        <taxon>Bacteria</taxon>
        <taxon>Pseudomonadati</taxon>
        <taxon>Pseudomonadota</taxon>
        <taxon>Alphaproteobacteria</taxon>
        <taxon>Rhodospirillales</taxon>
        <taxon>Rhodospirillaceae</taxon>
        <taxon>Candidatus Endolissoclinum</taxon>
    </lineage>
</organism>
<dbReference type="AlphaFoldDB" id="K7YJ62"/>
<protein>
    <submittedName>
        <fullName evidence="1">Uncharacterized protein</fullName>
    </submittedName>
</protein>
<name>K7YJ62_9PROT</name>
<gene>
    <name evidence="1" type="ORF">A1OE_1516</name>
</gene>